<organism evidence="1 2">
    <name type="scientific">Paenibacillus zeisoli</name>
    <dbReference type="NCBI Taxonomy" id="2496267"/>
    <lineage>
        <taxon>Bacteria</taxon>
        <taxon>Bacillati</taxon>
        <taxon>Bacillota</taxon>
        <taxon>Bacilli</taxon>
        <taxon>Bacillales</taxon>
        <taxon>Paenibacillaceae</taxon>
        <taxon>Paenibacillus</taxon>
    </lineage>
</organism>
<evidence type="ECO:0000313" key="2">
    <source>
        <dbReference type="Proteomes" id="UP000272464"/>
    </source>
</evidence>
<name>A0A433XRC1_9BACL</name>
<dbReference type="OrthoDB" id="9787807at2"/>
<dbReference type="GO" id="GO:0032259">
    <property type="term" value="P:methylation"/>
    <property type="evidence" value="ECO:0007669"/>
    <property type="project" value="UniProtKB-KW"/>
</dbReference>
<proteinExistence type="predicted"/>
<comment type="caution">
    <text evidence="1">The sequence shown here is derived from an EMBL/GenBank/DDBJ whole genome shotgun (WGS) entry which is preliminary data.</text>
</comment>
<reference evidence="1 2" key="1">
    <citation type="submission" date="2018-12" db="EMBL/GenBank/DDBJ databases">
        <authorList>
            <person name="Sun L."/>
            <person name="Chen Z."/>
        </authorList>
    </citation>
    <scope>NUCLEOTIDE SEQUENCE [LARGE SCALE GENOMIC DNA]</scope>
    <source>
        <strain evidence="1 2">3-5-3</strain>
    </source>
</reference>
<evidence type="ECO:0000313" key="1">
    <source>
        <dbReference type="EMBL" id="RUT36617.1"/>
    </source>
</evidence>
<dbReference type="Proteomes" id="UP000272464">
    <property type="component" value="Unassembled WGS sequence"/>
</dbReference>
<dbReference type="GO" id="GO:0008168">
    <property type="term" value="F:methyltransferase activity"/>
    <property type="evidence" value="ECO:0007669"/>
    <property type="project" value="UniProtKB-KW"/>
</dbReference>
<protein>
    <submittedName>
        <fullName evidence="1">SAM-dependent methyltransferase</fullName>
    </submittedName>
</protein>
<keyword evidence="2" id="KW-1185">Reference proteome</keyword>
<dbReference type="EMBL" id="RZNX01000001">
    <property type="protein sequence ID" value="RUT36617.1"/>
    <property type="molecule type" value="Genomic_DNA"/>
</dbReference>
<keyword evidence="1" id="KW-0489">Methyltransferase</keyword>
<dbReference type="AlphaFoldDB" id="A0A433XRC1"/>
<gene>
    <name evidence="1" type="ORF">EJP77_03960</name>
</gene>
<sequence>MSRDSKKMNLDLDRIVFIGRTYSEYLNMFDLQESELEGRVILDCPAGACSFTAEGSTRGYDIMAADIAYQFGPDELELKGIQDLQHAKARLEEAREEYIWDYYGTVEGHQKYREEALAHSSNHRRQFPEKYSYVEFPKLPFGDQSVDLTLSAHFLFMYADRLSEQFHKESLLELMRITREEIRIFPLVDLSSRRYEALNKLIELAESKGWAAEERKTDYCFQKGADHYLKLTNQA</sequence>
<keyword evidence="1" id="KW-0808">Transferase</keyword>
<accession>A0A433XRC1</accession>